<name>A0A392MDB8_9FABA</name>
<gene>
    <name evidence="3" type="ORF">A2U01_0006363</name>
</gene>
<comment type="similarity">
    <text evidence="1">Belongs to the 4-hydroxybenzoyl-CoA thioesterase family.</text>
</comment>
<dbReference type="GO" id="GO:0016297">
    <property type="term" value="F:fatty acyl-[ACP] hydrolase activity"/>
    <property type="evidence" value="ECO:0007669"/>
    <property type="project" value="TreeGrafter"/>
</dbReference>
<protein>
    <submittedName>
        <fullName evidence="3">Pollen thioesterase</fullName>
    </submittedName>
</protein>
<keyword evidence="4" id="KW-1185">Reference proteome</keyword>
<dbReference type="InterPro" id="IPR050563">
    <property type="entry name" value="4-hydroxybenzoyl-CoA_TE"/>
</dbReference>
<proteinExistence type="inferred from homology"/>
<reference evidence="3 4" key="1">
    <citation type="journal article" date="2018" name="Front. Plant Sci.">
        <title>Red Clover (Trifolium pratense) and Zigzag Clover (T. medium) - A Picture of Genomic Similarities and Differences.</title>
        <authorList>
            <person name="Dluhosova J."/>
            <person name="Istvanek J."/>
            <person name="Nedelnik J."/>
            <person name="Repkova J."/>
        </authorList>
    </citation>
    <scope>NUCLEOTIDE SEQUENCE [LARGE SCALE GENOMIC DNA]</scope>
    <source>
        <strain evidence="4">cv. 10/8</strain>
        <tissue evidence="3">Leaf</tissue>
    </source>
</reference>
<evidence type="ECO:0000256" key="1">
    <source>
        <dbReference type="ARBA" id="ARBA00005953"/>
    </source>
</evidence>
<feature type="non-terminal residue" evidence="3">
    <location>
        <position position="106"/>
    </location>
</feature>
<dbReference type="Proteomes" id="UP000265520">
    <property type="component" value="Unassembled WGS sequence"/>
</dbReference>
<dbReference type="Gene3D" id="3.10.129.10">
    <property type="entry name" value="Hotdog Thioesterase"/>
    <property type="match status" value="1"/>
</dbReference>
<dbReference type="EMBL" id="LXQA010008650">
    <property type="protein sequence ID" value="MCH85517.1"/>
    <property type="molecule type" value="Genomic_DNA"/>
</dbReference>
<dbReference type="PANTHER" id="PTHR31793">
    <property type="entry name" value="4-HYDROXYBENZOYL-COA THIOESTERASE FAMILY MEMBER"/>
    <property type="match status" value="1"/>
</dbReference>
<keyword evidence="2" id="KW-0378">Hydrolase</keyword>
<dbReference type="GO" id="GO:0009507">
    <property type="term" value="C:chloroplast"/>
    <property type="evidence" value="ECO:0007669"/>
    <property type="project" value="TreeGrafter"/>
</dbReference>
<evidence type="ECO:0000256" key="2">
    <source>
        <dbReference type="ARBA" id="ARBA00022801"/>
    </source>
</evidence>
<evidence type="ECO:0000313" key="3">
    <source>
        <dbReference type="EMBL" id="MCH85517.1"/>
    </source>
</evidence>
<dbReference type="PANTHER" id="PTHR31793:SF27">
    <property type="entry name" value="NOVEL THIOESTERASE SUPERFAMILY DOMAIN AND SAPOSIN A-TYPE DOMAIN CONTAINING PROTEIN (0610012H03RIK)"/>
    <property type="match status" value="1"/>
</dbReference>
<dbReference type="InterPro" id="IPR029069">
    <property type="entry name" value="HotDog_dom_sf"/>
</dbReference>
<accession>A0A392MDB8</accession>
<dbReference type="SUPFAM" id="SSF54637">
    <property type="entry name" value="Thioesterase/thiol ester dehydrase-isomerase"/>
    <property type="match status" value="1"/>
</dbReference>
<evidence type="ECO:0000313" key="4">
    <source>
        <dbReference type="Proteomes" id="UP000265520"/>
    </source>
</evidence>
<sequence>MLYPFSFLSSKHASTSAFPSPLLLNTTSVHLSGKSPTLPFPCKPFNPVALRSILPVRTSSSLPVLFDVNERKSMCDFFDVELKVREYELDQYGVVNNAVYANYCQH</sequence>
<dbReference type="AlphaFoldDB" id="A0A392MDB8"/>
<organism evidence="3 4">
    <name type="scientific">Trifolium medium</name>
    <dbReference type="NCBI Taxonomy" id="97028"/>
    <lineage>
        <taxon>Eukaryota</taxon>
        <taxon>Viridiplantae</taxon>
        <taxon>Streptophyta</taxon>
        <taxon>Embryophyta</taxon>
        <taxon>Tracheophyta</taxon>
        <taxon>Spermatophyta</taxon>
        <taxon>Magnoliopsida</taxon>
        <taxon>eudicotyledons</taxon>
        <taxon>Gunneridae</taxon>
        <taxon>Pentapetalae</taxon>
        <taxon>rosids</taxon>
        <taxon>fabids</taxon>
        <taxon>Fabales</taxon>
        <taxon>Fabaceae</taxon>
        <taxon>Papilionoideae</taxon>
        <taxon>50 kb inversion clade</taxon>
        <taxon>NPAAA clade</taxon>
        <taxon>Hologalegina</taxon>
        <taxon>IRL clade</taxon>
        <taxon>Trifolieae</taxon>
        <taxon>Trifolium</taxon>
    </lineage>
</organism>
<comment type="caution">
    <text evidence="3">The sequence shown here is derived from an EMBL/GenBank/DDBJ whole genome shotgun (WGS) entry which is preliminary data.</text>
</comment>